<dbReference type="InterPro" id="IPR052512">
    <property type="entry name" value="4CMD/NDH-1_regulator"/>
</dbReference>
<dbReference type="SUPFAM" id="SSF69118">
    <property type="entry name" value="AhpD-like"/>
    <property type="match status" value="1"/>
</dbReference>
<dbReference type="GO" id="GO:0051920">
    <property type="term" value="F:peroxiredoxin activity"/>
    <property type="evidence" value="ECO:0007669"/>
    <property type="project" value="InterPro"/>
</dbReference>
<organism evidence="2 3">
    <name type="scientific">Kolteria novifilia</name>
    <dbReference type="NCBI Taxonomy" id="2527975"/>
    <lineage>
        <taxon>Bacteria</taxon>
        <taxon>Pseudomonadati</taxon>
        <taxon>Planctomycetota</taxon>
        <taxon>Planctomycetia</taxon>
        <taxon>Kolteriales</taxon>
        <taxon>Kolteriaceae</taxon>
        <taxon>Kolteria</taxon>
    </lineage>
</organism>
<evidence type="ECO:0000313" key="3">
    <source>
        <dbReference type="Proteomes" id="UP000317093"/>
    </source>
</evidence>
<feature type="domain" description="Carboxymuconolactone decarboxylase-like" evidence="1">
    <location>
        <begin position="35"/>
        <end position="118"/>
    </location>
</feature>
<keyword evidence="3" id="KW-1185">Reference proteome</keyword>
<sequence>MNPTDRKERGWKLIEQMMGVEHAREVREEWIKACPDFAEYVVEFVSGEIWSRSGLDRRTKSLITVATMAALGRERALKLNVKMALHNGATHQDIMEALLHIAPYAGFPAAWEGLATAAEVVAEEKKGD</sequence>
<dbReference type="InterPro" id="IPR029032">
    <property type="entry name" value="AhpD-like"/>
</dbReference>
<accession>A0A518B5K2</accession>
<dbReference type="PANTHER" id="PTHR33570:SF2">
    <property type="entry name" value="CARBOXYMUCONOLACTONE DECARBOXYLASE-LIKE DOMAIN-CONTAINING PROTEIN"/>
    <property type="match status" value="1"/>
</dbReference>
<dbReference type="EMBL" id="CP036279">
    <property type="protein sequence ID" value="QDU62239.1"/>
    <property type="molecule type" value="Genomic_DNA"/>
</dbReference>
<dbReference type="InterPro" id="IPR003779">
    <property type="entry name" value="CMD-like"/>
</dbReference>
<proteinExistence type="predicted"/>
<protein>
    <submittedName>
        <fullName evidence="2">Carboxymuconolactone decarboxylase family protein</fullName>
    </submittedName>
</protein>
<reference evidence="2 3" key="1">
    <citation type="submission" date="2019-02" db="EMBL/GenBank/DDBJ databases">
        <title>Deep-cultivation of Planctomycetes and their phenomic and genomic characterization uncovers novel biology.</title>
        <authorList>
            <person name="Wiegand S."/>
            <person name="Jogler M."/>
            <person name="Boedeker C."/>
            <person name="Pinto D."/>
            <person name="Vollmers J."/>
            <person name="Rivas-Marin E."/>
            <person name="Kohn T."/>
            <person name="Peeters S.H."/>
            <person name="Heuer A."/>
            <person name="Rast P."/>
            <person name="Oberbeckmann S."/>
            <person name="Bunk B."/>
            <person name="Jeske O."/>
            <person name="Meyerdierks A."/>
            <person name="Storesund J.E."/>
            <person name="Kallscheuer N."/>
            <person name="Luecker S."/>
            <person name="Lage O.M."/>
            <person name="Pohl T."/>
            <person name="Merkel B.J."/>
            <person name="Hornburger P."/>
            <person name="Mueller R.-W."/>
            <person name="Bruemmer F."/>
            <person name="Labrenz M."/>
            <person name="Spormann A.M."/>
            <person name="Op den Camp H."/>
            <person name="Overmann J."/>
            <person name="Amann R."/>
            <person name="Jetten M.S.M."/>
            <person name="Mascher T."/>
            <person name="Medema M.H."/>
            <person name="Devos D.P."/>
            <person name="Kaster A.-K."/>
            <person name="Ovreas L."/>
            <person name="Rohde M."/>
            <person name="Galperin M.Y."/>
            <person name="Jogler C."/>
        </authorList>
    </citation>
    <scope>NUCLEOTIDE SEQUENCE [LARGE SCALE GENOMIC DNA]</scope>
    <source>
        <strain evidence="2 3">Pan216</strain>
    </source>
</reference>
<gene>
    <name evidence="2" type="ORF">Pan216_31060</name>
</gene>
<evidence type="ECO:0000313" key="2">
    <source>
        <dbReference type="EMBL" id="QDU62239.1"/>
    </source>
</evidence>
<dbReference type="Gene3D" id="1.20.1290.10">
    <property type="entry name" value="AhpD-like"/>
    <property type="match status" value="1"/>
</dbReference>
<dbReference type="Proteomes" id="UP000317093">
    <property type="component" value="Chromosome"/>
</dbReference>
<evidence type="ECO:0000259" key="1">
    <source>
        <dbReference type="Pfam" id="PF02627"/>
    </source>
</evidence>
<dbReference type="PANTHER" id="PTHR33570">
    <property type="entry name" value="4-CARBOXYMUCONOLACTONE DECARBOXYLASE FAMILY PROTEIN"/>
    <property type="match status" value="1"/>
</dbReference>
<dbReference type="AlphaFoldDB" id="A0A518B5K2"/>
<dbReference type="Pfam" id="PF02627">
    <property type="entry name" value="CMD"/>
    <property type="match status" value="1"/>
</dbReference>
<dbReference type="KEGG" id="knv:Pan216_31060"/>
<name>A0A518B5K2_9BACT</name>
<dbReference type="RefSeq" id="WP_419192541.1">
    <property type="nucleotide sequence ID" value="NZ_CP036279.1"/>
</dbReference>